<evidence type="ECO:0000256" key="1">
    <source>
        <dbReference type="SAM" id="MobiDB-lite"/>
    </source>
</evidence>
<dbReference type="AlphaFoldDB" id="A0A9Q1DST0"/>
<comment type="caution">
    <text evidence="2">The sequence shown here is derived from an EMBL/GenBank/DDBJ whole genome shotgun (WGS) entry which is preliminary data.</text>
</comment>
<proteinExistence type="predicted"/>
<reference evidence="2" key="1">
    <citation type="journal article" date="2023" name="Science">
        <title>Genome structures resolve the early diversification of teleost fishes.</title>
        <authorList>
            <person name="Parey E."/>
            <person name="Louis A."/>
            <person name="Montfort J."/>
            <person name="Bouchez O."/>
            <person name="Roques C."/>
            <person name="Iampietro C."/>
            <person name="Lluch J."/>
            <person name="Castinel A."/>
            <person name="Donnadieu C."/>
            <person name="Desvignes T."/>
            <person name="Floi Bucao C."/>
            <person name="Jouanno E."/>
            <person name="Wen M."/>
            <person name="Mejri S."/>
            <person name="Dirks R."/>
            <person name="Jansen H."/>
            <person name="Henkel C."/>
            <person name="Chen W.J."/>
            <person name="Zahm M."/>
            <person name="Cabau C."/>
            <person name="Klopp C."/>
            <person name="Thompson A.W."/>
            <person name="Robinson-Rechavi M."/>
            <person name="Braasch I."/>
            <person name="Lecointre G."/>
            <person name="Bobe J."/>
            <person name="Postlethwait J.H."/>
            <person name="Berthelot C."/>
            <person name="Roest Crollius H."/>
            <person name="Guiguen Y."/>
        </authorList>
    </citation>
    <scope>NUCLEOTIDE SEQUENCE</scope>
    <source>
        <strain evidence="2">Concon-B</strain>
    </source>
</reference>
<protein>
    <submittedName>
        <fullName evidence="2">Uncharacterized protein</fullName>
    </submittedName>
</protein>
<evidence type="ECO:0000313" key="2">
    <source>
        <dbReference type="EMBL" id="KAJ8279479.1"/>
    </source>
</evidence>
<keyword evidence="3" id="KW-1185">Reference proteome</keyword>
<feature type="compositionally biased region" description="Basic and acidic residues" evidence="1">
    <location>
        <begin position="106"/>
        <end position="116"/>
    </location>
</feature>
<sequence>MARYIVKVEPRPTDRVYIKFPDSQEKEEYLIQDDTTIELNNEPKKITIRRERIWYRSITSWRCRYVTITSLDSEKELYFPVFRKIDSAGLTIKENSAKLPNDDPSEERKESLSNNRKFRETIDRHGKASTSLALLLI</sequence>
<accession>A0A9Q1DST0</accession>
<dbReference type="EMBL" id="JAFJMO010000004">
    <property type="protein sequence ID" value="KAJ8279479.1"/>
    <property type="molecule type" value="Genomic_DNA"/>
</dbReference>
<feature type="region of interest" description="Disordered" evidence="1">
    <location>
        <begin position="95"/>
        <end position="116"/>
    </location>
</feature>
<name>A0A9Q1DST0_CONCO</name>
<gene>
    <name evidence="2" type="ORF">COCON_G00065450</name>
</gene>
<evidence type="ECO:0000313" key="3">
    <source>
        <dbReference type="Proteomes" id="UP001152803"/>
    </source>
</evidence>
<dbReference type="OrthoDB" id="10417370at2759"/>
<organism evidence="2 3">
    <name type="scientific">Conger conger</name>
    <name type="common">Conger eel</name>
    <name type="synonym">Muraena conger</name>
    <dbReference type="NCBI Taxonomy" id="82655"/>
    <lineage>
        <taxon>Eukaryota</taxon>
        <taxon>Metazoa</taxon>
        <taxon>Chordata</taxon>
        <taxon>Craniata</taxon>
        <taxon>Vertebrata</taxon>
        <taxon>Euteleostomi</taxon>
        <taxon>Actinopterygii</taxon>
        <taxon>Neopterygii</taxon>
        <taxon>Teleostei</taxon>
        <taxon>Anguilliformes</taxon>
        <taxon>Congridae</taxon>
        <taxon>Conger</taxon>
    </lineage>
</organism>
<dbReference type="Proteomes" id="UP001152803">
    <property type="component" value="Unassembled WGS sequence"/>
</dbReference>